<dbReference type="InterPro" id="IPR015378">
    <property type="entry name" value="Transposase-like_Mu_C"/>
</dbReference>
<dbReference type="RefSeq" id="WP_128227190.1">
    <property type="nucleotide sequence ID" value="NZ_SACR01000001.1"/>
</dbReference>
<proteinExistence type="predicted"/>
<name>A0A437RS24_9BURK</name>
<feature type="domain" description="Integrase catalytic" evidence="2">
    <location>
        <begin position="1"/>
        <end position="135"/>
    </location>
</feature>
<evidence type="ECO:0000259" key="2">
    <source>
        <dbReference type="PROSITE" id="PS50994"/>
    </source>
</evidence>
<dbReference type="InterPro" id="IPR009492">
    <property type="entry name" value="TniQ"/>
</dbReference>
<keyword evidence="4" id="KW-1185">Reference proteome</keyword>
<dbReference type="AlphaFoldDB" id="A0A437RS24"/>
<reference evidence="3 4" key="1">
    <citation type="submission" date="2019-01" db="EMBL/GenBank/DDBJ databases">
        <authorList>
            <person name="Chen W.-M."/>
        </authorList>
    </citation>
    <scope>NUCLEOTIDE SEQUENCE [LARGE SCALE GENOMIC DNA]</scope>
    <source>
        <strain evidence="3 4">KYPY4</strain>
    </source>
</reference>
<sequence>MLFLLRDYVRRNHRLPRVLVLDNAKPYHGHELEYFCRLFGIELRFRSPGMPRGAAMVERTFGSIEEEVLSEMNGNTRIMKEGTRLVTKSVDPFRRAEWTLLAAYKAVERYLFEVRPNRVHPALGVTPNEFEARSKDLTGHREFRMFTLDENMMLMTCPHAKRATRKVIRGRGVNVNGIYYRHVALDRVRPKQSVEVRIEPYNASVVYVNVGDRWVAATGNSSRWLGQRTHYEVEFALRDQERIMKLNAKRDGVSVKSLKSKLTPLRPQDFDPRVATQQVEQCVLDRVIGATTAMPDVLTALQEQEAASGLIEQPTPAVEPAQPRPQLAPNSATPAAQRTAAPANDDVARSTFAARAVMLEGSFIRVDWPQAETTPLFGMRPRCEGTGNAESLFSYFLRVAHEHRLTPRNLVDAVLRDVIPLVPQLEAWRIGWGWDKDGGRDMLSGGRVTQKWVRVLSAATGQAGLEASTLIALSGHVSGDLIAPGDRVCLQCLAEDSARDTLPYGRLLWRLKAVTCCPVHRSRLVEPICGRGEAPVRAHFGRVKLAGVCNQCGSIGHRCFGSPSTEATFEEVWRAKQCQRMIGALPQIAAADPREVPRCIKRHCDRPGGLTSLALRSGATLSVLSRWINNPHARLSFDQLLDICGVEGMELATLLQGRLEASQEPGGSVEPSRVRRKVAPVDHQAVKAALEEATKSGESVTQVAERLRVDIATLARHKSLYAQVREATRQKQEAAMQARQDEAVHAAETVALRLARLNRPITHRNARKIGIASYPSEAPAAVLSMIRIGLGDQTLAYPPLAYRMGEPLLKKIEAAVQRISAATGGQQPRLPLQYR</sequence>
<dbReference type="InterPro" id="IPR001584">
    <property type="entry name" value="Integrase_cat-core"/>
</dbReference>
<evidence type="ECO:0000313" key="3">
    <source>
        <dbReference type="EMBL" id="RVU49554.1"/>
    </source>
</evidence>
<accession>A0A437RS24</accession>
<dbReference type="GO" id="GO:0015074">
    <property type="term" value="P:DNA integration"/>
    <property type="evidence" value="ECO:0007669"/>
    <property type="project" value="InterPro"/>
</dbReference>
<dbReference type="Proteomes" id="UP000285575">
    <property type="component" value="Unassembled WGS sequence"/>
</dbReference>
<dbReference type="OrthoDB" id="9056773at2"/>
<dbReference type="Gene3D" id="3.30.420.10">
    <property type="entry name" value="Ribonuclease H-like superfamily/Ribonuclease H"/>
    <property type="match status" value="1"/>
</dbReference>
<dbReference type="Pfam" id="PF09299">
    <property type="entry name" value="Mu-transpos_C"/>
    <property type="match status" value="1"/>
</dbReference>
<comment type="caution">
    <text evidence="3">The sequence shown here is derived from an EMBL/GenBank/DDBJ whole genome shotgun (WGS) entry which is preliminary data.</text>
</comment>
<dbReference type="PROSITE" id="PS50994">
    <property type="entry name" value="INTEGRASE"/>
    <property type="match status" value="1"/>
</dbReference>
<evidence type="ECO:0000313" key="4">
    <source>
        <dbReference type="Proteomes" id="UP000285575"/>
    </source>
</evidence>
<dbReference type="Pfam" id="PF06527">
    <property type="entry name" value="TniQ"/>
    <property type="match status" value="1"/>
</dbReference>
<protein>
    <recommendedName>
        <fullName evidence="2">Integrase catalytic domain-containing protein</fullName>
    </recommendedName>
</protein>
<evidence type="ECO:0000256" key="1">
    <source>
        <dbReference type="SAM" id="MobiDB-lite"/>
    </source>
</evidence>
<dbReference type="GO" id="GO:0003676">
    <property type="term" value="F:nucleic acid binding"/>
    <property type="evidence" value="ECO:0007669"/>
    <property type="project" value="InterPro"/>
</dbReference>
<dbReference type="EMBL" id="SACR01000001">
    <property type="protein sequence ID" value="RVU49554.1"/>
    <property type="molecule type" value="Genomic_DNA"/>
</dbReference>
<dbReference type="SUPFAM" id="SSF53098">
    <property type="entry name" value="Ribonuclease H-like"/>
    <property type="match status" value="1"/>
</dbReference>
<dbReference type="InterPro" id="IPR036397">
    <property type="entry name" value="RNaseH_sf"/>
</dbReference>
<dbReference type="InterPro" id="IPR012337">
    <property type="entry name" value="RNaseH-like_sf"/>
</dbReference>
<feature type="compositionally biased region" description="Low complexity" evidence="1">
    <location>
        <begin position="332"/>
        <end position="343"/>
    </location>
</feature>
<organism evidence="3 4">
    <name type="scientific">Rubrivivax rivuli</name>
    <dbReference type="NCBI Taxonomy" id="1862385"/>
    <lineage>
        <taxon>Bacteria</taxon>
        <taxon>Pseudomonadati</taxon>
        <taxon>Pseudomonadota</taxon>
        <taxon>Betaproteobacteria</taxon>
        <taxon>Burkholderiales</taxon>
        <taxon>Sphaerotilaceae</taxon>
        <taxon>Rubrivivax</taxon>
    </lineage>
</organism>
<gene>
    <name evidence="3" type="ORF">EOE66_03050</name>
</gene>
<feature type="region of interest" description="Disordered" evidence="1">
    <location>
        <begin position="314"/>
        <end position="346"/>
    </location>
</feature>